<protein>
    <recommendedName>
        <fullName evidence="1">Coenzyme F420 hydrogenase/dehydrogenase beta subunit C-terminal domain-containing protein</fullName>
    </recommendedName>
</protein>
<feature type="domain" description="Coenzyme F420 hydrogenase/dehydrogenase beta subunit C-terminal" evidence="1">
    <location>
        <begin position="47"/>
        <end position="205"/>
    </location>
</feature>
<sequence>MQSGIFETRHVRTEGLEDAKPLRRSKYQESDMGTIYRQVKADLDSGRNVLFTGIGCQIAGLYAFLNKRPASLITCDMVCHSIPSLRMFKEYIHALEKEKRGKVVSIVYRDKSLGWKKNQIAIYFEDGRVIKEWSGSHAYHSSYTAGLISRPSCKECRYQTLPRISDITLADFWHYQGKLHAENAEHGISLVVCSTEVGKKFFNLTRSLLDTEQVPIEMAVKSCTHLTKPAPSQPHRNKFFAASSIFGFMTAYRFYEKSKRIMNLLRRCKGKIRI</sequence>
<dbReference type="PANTHER" id="PTHR43193">
    <property type="match status" value="1"/>
</dbReference>
<proteinExistence type="predicted"/>
<dbReference type="InterPro" id="IPR007525">
    <property type="entry name" value="FrhB_FdhB_C"/>
</dbReference>
<gene>
    <name evidence="2" type="ORF">DSCO28_08320</name>
</gene>
<dbReference type="KEGG" id="dov:DSCO28_08320"/>
<organism evidence="2 3">
    <name type="scientific">Desulfosarcina ovata subsp. sediminis</name>
    <dbReference type="NCBI Taxonomy" id="885957"/>
    <lineage>
        <taxon>Bacteria</taxon>
        <taxon>Pseudomonadati</taxon>
        <taxon>Thermodesulfobacteriota</taxon>
        <taxon>Desulfobacteria</taxon>
        <taxon>Desulfobacterales</taxon>
        <taxon>Desulfosarcinaceae</taxon>
        <taxon>Desulfosarcina</taxon>
    </lineage>
</organism>
<dbReference type="EMBL" id="AP021876">
    <property type="protein sequence ID" value="BBO80266.1"/>
    <property type="molecule type" value="Genomic_DNA"/>
</dbReference>
<dbReference type="Proteomes" id="UP000425960">
    <property type="component" value="Chromosome"/>
</dbReference>
<accession>A0A5K7ZH08</accession>
<reference evidence="2 3" key="1">
    <citation type="submission" date="2019-11" db="EMBL/GenBank/DDBJ databases">
        <title>Comparative genomics of hydrocarbon-degrading Desulfosarcina strains.</title>
        <authorList>
            <person name="Watanabe M."/>
            <person name="Kojima H."/>
            <person name="Fukui M."/>
        </authorList>
    </citation>
    <scope>NUCLEOTIDE SEQUENCE [LARGE SCALE GENOMIC DNA]</scope>
    <source>
        <strain evidence="2 3">28bB2T</strain>
    </source>
</reference>
<dbReference type="Pfam" id="PF04432">
    <property type="entry name" value="FrhB_FdhB_C"/>
    <property type="match status" value="1"/>
</dbReference>
<name>A0A5K7ZH08_9BACT</name>
<dbReference type="AlphaFoldDB" id="A0A5K7ZH08"/>
<evidence type="ECO:0000313" key="2">
    <source>
        <dbReference type="EMBL" id="BBO80266.1"/>
    </source>
</evidence>
<dbReference type="PANTHER" id="PTHR43193:SF2">
    <property type="entry name" value="POLYFERREDOXIN PROTEIN FWDF"/>
    <property type="match status" value="1"/>
</dbReference>
<evidence type="ECO:0000313" key="3">
    <source>
        <dbReference type="Proteomes" id="UP000425960"/>
    </source>
</evidence>
<evidence type="ECO:0000259" key="1">
    <source>
        <dbReference type="Pfam" id="PF04432"/>
    </source>
</evidence>
<dbReference type="InterPro" id="IPR052977">
    <property type="entry name" value="Polyferredoxin-like_ET"/>
</dbReference>